<reference evidence="1" key="1">
    <citation type="submission" date="2021-02" db="EMBL/GenBank/DDBJ databases">
        <authorList>
            <person name="Palmer J.M."/>
        </authorList>
    </citation>
    <scope>NUCLEOTIDE SEQUENCE</scope>
    <source>
        <strain evidence="1">SCRP23</strain>
    </source>
</reference>
<dbReference type="OrthoDB" id="1416801at2759"/>
<evidence type="ECO:0008006" key="3">
    <source>
        <dbReference type="Google" id="ProtNLM"/>
    </source>
</evidence>
<dbReference type="Proteomes" id="UP000693981">
    <property type="component" value="Unassembled WGS sequence"/>
</dbReference>
<comment type="caution">
    <text evidence="1">The sequence shown here is derived from an EMBL/GenBank/DDBJ whole genome shotgun (WGS) entry which is preliminary data.</text>
</comment>
<keyword evidence="2" id="KW-1185">Reference proteome</keyword>
<dbReference type="AlphaFoldDB" id="A0A8T1X7Z3"/>
<sequence length="278" mass="30449">MLTIVNASCTCLSGIDSSDEKWEFHVRAKRNDSGMTTYPLTLAVTETLEIDVIQTLYVPDTLQKLSIIGVGDMPQSLEFIPEYRNQPSHELPIGQTLDASPSLTSIELVNIDMFTMTTTVAGFVPPSTTSLTLRNCNITSFGFEFTEGMNNLTQLDLSSNNMDSAYAGTENQLYADQCSLSLCGLEEYNLSFNNLTVFPTTPFNVETLKKFYIQGNAISNFTVNTSIFERIITMMDFKANLVGDAVECDSGDWKSAYGAKFCVSDTISSPPPGTVGTV</sequence>
<evidence type="ECO:0000313" key="2">
    <source>
        <dbReference type="Proteomes" id="UP000693981"/>
    </source>
</evidence>
<organism evidence="1 2">
    <name type="scientific">Phytophthora boehmeriae</name>
    <dbReference type="NCBI Taxonomy" id="109152"/>
    <lineage>
        <taxon>Eukaryota</taxon>
        <taxon>Sar</taxon>
        <taxon>Stramenopiles</taxon>
        <taxon>Oomycota</taxon>
        <taxon>Peronosporomycetes</taxon>
        <taxon>Peronosporales</taxon>
        <taxon>Peronosporaceae</taxon>
        <taxon>Phytophthora</taxon>
    </lineage>
</organism>
<evidence type="ECO:0000313" key="1">
    <source>
        <dbReference type="EMBL" id="KAG7401474.1"/>
    </source>
</evidence>
<gene>
    <name evidence="1" type="ORF">PHYBOEH_001019</name>
</gene>
<proteinExistence type="predicted"/>
<name>A0A8T1X7Z3_9STRA</name>
<accession>A0A8T1X7Z3</accession>
<protein>
    <recommendedName>
        <fullName evidence="3">TKL protein kinase</fullName>
    </recommendedName>
</protein>
<dbReference type="EMBL" id="JAGDFL010000012">
    <property type="protein sequence ID" value="KAG7401474.1"/>
    <property type="molecule type" value="Genomic_DNA"/>
</dbReference>